<dbReference type="Proteomes" id="UP000887013">
    <property type="component" value="Unassembled WGS sequence"/>
</dbReference>
<evidence type="ECO:0000313" key="3">
    <source>
        <dbReference type="Proteomes" id="UP000887013"/>
    </source>
</evidence>
<gene>
    <name evidence="2" type="ORF">NPIL_371371</name>
</gene>
<dbReference type="EMBL" id="BMAW01049692">
    <property type="protein sequence ID" value="GFS71982.1"/>
    <property type="molecule type" value="Genomic_DNA"/>
</dbReference>
<accession>A0A8X6T407</accession>
<feature type="region of interest" description="Disordered" evidence="1">
    <location>
        <begin position="19"/>
        <end position="46"/>
    </location>
</feature>
<proteinExistence type="predicted"/>
<reference evidence="2" key="1">
    <citation type="submission" date="2020-08" db="EMBL/GenBank/DDBJ databases">
        <title>Multicomponent nature underlies the extraordinary mechanical properties of spider dragline silk.</title>
        <authorList>
            <person name="Kono N."/>
            <person name="Nakamura H."/>
            <person name="Mori M."/>
            <person name="Yoshida Y."/>
            <person name="Ohtoshi R."/>
            <person name="Malay A.D."/>
            <person name="Moran D.A.P."/>
            <person name="Tomita M."/>
            <person name="Numata K."/>
            <person name="Arakawa K."/>
        </authorList>
    </citation>
    <scope>NUCLEOTIDE SEQUENCE</scope>
</reference>
<comment type="caution">
    <text evidence="2">The sequence shown here is derived from an EMBL/GenBank/DDBJ whole genome shotgun (WGS) entry which is preliminary data.</text>
</comment>
<feature type="non-terminal residue" evidence="2">
    <location>
        <position position="46"/>
    </location>
</feature>
<keyword evidence="3" id="KW-1185">Reference proteome</keyword>
<organism evidence="2 3">
    <name type="scientific">Nephila pilipes</name>
    <name type="common">Giant wood spider</name>
    <name type="synonym">Nephila maculata</name>
    <dbReference type="NCBI Taxonomy" id="299642"/>
    <lineage>
        <taxon>Eukaryota</taxon>
        <taxon>Metazoa</taxon>
        <taxon>Ecdysozoa</taxon>
        <taxon>Arthropoda</taxon>
        <taxon>Chelicerata</taxon>
        <taxon>Arachnida</taxon>
        <taxon>Araneae</taxon>
        <taxon>Araneomorphae</taxon>
        <taxon>Entelegynae</taxon>
        <taxon>Araneoidea</taxon>
        <taxon>Nephilidae</taxon>
        <taxon>Nephila</taxon>
    </lineage>
</organism>
<name>A0A8X6T407_NEPPI</name>
<dbReference type="AlphaFoldDB" id="A0A8X6T407"/>
<evidence type="ECO:0000313" key="2">
    <source>
        <dbReference type="EMBL" id="GFS71982.1"/>
    </source>
</evidence>
<evidence type="ECO:0000256" key="1">
    <source>
        <dbReference type="SAM" id="MobiDB-lite"/>
    </source>
</evidence>
<protein>
    <submittedName>
        <fullName evidence="2">Uncharacterized protein</fullName>
    </submittedName>
</protein>
<feature type="compositionally biased region" description="Basic residues" evidence="1">
    <location>
        <begin position="19"/>
        <end position="33"/>
    </location>
</feature>
<sequence length="46" mass="5229">MSLVAEQSTFSLQQCKAFHSLHKGPHRPPRTPFHKPTGREEAEEAE</sequence>